<protein>
    <recommendedName>
        <fullName evidence="5">N-alpha-acetyltransferase 40</fullName>
        <ecNumber evidence="4">2.3.1.257</ecNumber>
    </recommendedName>
</protein>
<dbReference type="Gene3D" id="3.40.630.30">
    <property type="match status" value="1"/>
</dbReference>
<organism evidence="13 14">
    <name type="scientific">Meristemomyces frigidus</name>
    <dbReference type="NCBI Taxonomy" id="1508187"/>
    <lineage>
        <taxon>Eukaryota</taxon>
        <taxon>Fungi</taxon>
        <taxon>Dikarya</taxon>
        <taxon>Ascomycota</taxon>
        <taxon>Pezizomycotina</taxon>
        <taxon>Dothideomycetes</taxon>
        <taxon>Dothideomycetidae</taxon>
        <taxon>Mycosphaerellales</taxon>
        <taxon>Teratosphaeriaceae</taxon>
        <taxon>Meristemomyces</taxon>
    </lineage>
</organism>
<dbReference type="PANTHER" id="PTHR20531">
    <property type="entry name" value="N-ALPHA-ACETYLTRANSFERASE 40"/>
    <property type="match status" value="1"/>
</dbReference>
<comment type="subcellular location">
    <subcellularLocation>
        <location evidence="2">Cytoplasm</location>
    </subcellularLocation>
    <subcellularLocation>
        <location evidence="1">Nucleus</location>
    </subcellularLocation>
</comment>
<dbReference type="InterPro" id="IPR000182">
    <property type="entry name" value="GNAT_dom"/>
</dbReference>
<dbReference type="SUPFAM" id="SSF55729">
    <property type="entry name" value="Acyl-CoA N-acyltransferases (Nat)"/>
    <property type="match status" value="1"/>
</dbReference>
<evidence type="ECO:0000256" key="2">
    <source>
        <dbReference type="ARBA" id="ARBA00004496"/>
    </source>
</evidence>
<dbReference type="GO" id="GO:0005737">
    <property type="term" value="C:cytoplasm"/>
    <property type="evidence" value="ECO:0007669"/>
    <property type="project" value="UniProtKB-SubCell"/>
</dbReference>
<dbReference type="Pfam" id="PF00583">
    <property type="entry name" value="Acetyltransf_1"/>
    <property type="match status" value="1"/>
</dbReference>
<name>A0AAN7TAL8_9PEZI</name>
<dbReference type="AlphaFoldDB" id="A0AAN7TAL8"/>
<dbReference type="GO" id="GO:1990189">
    <property type="term" value="F:protein N-terminal-serine acetyltransferase activity"/>
    <property type="evidence" value="ECO:0007669"/>
    <property type="project" value="UniProtKB-EC"/>
</dbReference>
<evidence type="ECO:0000313" key="13">
    <source>
        <dbReference type="EMBL" id="KAK5109096.1"/>
    </source>
</evidence>
<keyword evidence="7" id="KW-0808">Transferase</keyword>
<evidence type="ECO:0000256" key="6">
    <source>
        <dbReference type="ARBA" id="ARBA00022490"/>
    </source>
</evidence>
<keyword evidence="6" id="KW-0963">Cytoplasm</keyword>
<feature type="domain" description="N-acetyltransferase" evidence="12">
    <location>
        <begin position="63"/>
        <end position="241"/>
    </location>
</feature>
<dbReference type="InterPro" id="IPR039949">
    <property type="entry name" value="NAA40"/>
</dbReference>
<keyword evidence="8" id="KW-0539">Nucleus</keyword>
<evidence type="ECO:0000256" key="5">
    <source>
        <dbReference type="ARBA" id="ARBA00015043"/>
    </source>
</evidence>
<accession>A0AAN7TAL8</accession>
<gene>
    <name evidence="13" type="ORF">LTR62_007553</name>
</gene>
<dbReference type="GO" id="GO:0005634">
    <property type="term" value="C:nucleus"/>
    <property type="evidence" value="ECO:0007669"/>
    <property type="project" value="UniProtKB-SubCell"/>
</dbReference>
<dbReference type="GO" id="GO:0043998">
    <property type="term" value="F:histone H2A acetyltransferase activity"/>
    <property type="evidence" value="ECO:0007669"/>
    <property type="project" value="InterPro"/>
</dbReference>
<dbReference type="GO" id="GO:0010485">
    <property type="term" value="F:histone H4 acetyltransferase activity"/>
    <property type="evidence" value="ECO:0007669"/>
    <property type="project" value="InterPro"/>
</dbReference>
<proteinExistence type="inferred from homology"/>
<keyword evidence="9" id="KW-0012">Acyltransferase</keyword>
<evidence type="ECO:0000256" key="4">
    <source>
        <dbReference type="ARBA" id="ARBA00012950"/>
    </source>
</evidence>
<dbReference type="CDD" id="cd04301">
    <property type="entry name" value="NAT_SF"/>
    <property type="match status" value="1"/>
</dbReference>
<comment type="caution">
    <text evidence="13">The sequence shown here is derived from an EMBL/GenBank/DDBJ whole genome shotgun (WGS) entry which is preliminary data.</text>
</comment>
<sequence length="247" mass="28427">MHEDERPAKRRKTDDPVERLAATPIADLQEKYLNNGQLLYELHKPTQTTEEPTKDEQFHTYTIALKTAFDLSDSELSTCFNLIDSTSRPDYASSTFGWHPKRKCKEMLDKDMRYLLIRRQPPPLNSTTEPEPEPEPVQAFLSFMFTYDSDPPVPVLYIYEIHLAAPLRRIGLGAHLMQIVEVLAAQVGVRKVMLTCFLSNAKALRFYRQRGYEADVCSPPDRLTRRKVVKADYVIMSRDVEGEAEAF</sequence>
<evidence type="ECO:0000313" key="14">
    <source>
        <dbReference type="Proteomes" id="UP001310890"/>
    </source>
</evidence>
<evidence type="ECO:0000256" key="3">
    <source>
        <dbReference type="ARBA" id="ARBA00008870"/>
    </source>
</evidence>
<evidence type="ECO:0000256" key="7">
    <source>
        <dbReference type="ARBA" id="ARBA00022679"/>
    </source>
</evidence>
<reference evidence="13" key="1">
    <citation type="submission" date="2023-08" db="EMBL/GenBank/DDBJ databases">
        <title>Black Yeasts Isolated from many extreme environments.</title>
        <authorList>
            <person name="Coleine C."/>
            <person name="Stajich J.E."/>
            <person name="Selbmann L."/>
        </authorList>
    </citation>
    <scope>NUCLEOTIDE SEQUENCE</scope>
    <source>
        <strain evidence="13">CCFEE 5401</strain>
    </source>
</reference>
<evidence type="ECO:0000259" key="12">
    <source>
        <dbReference type="PROSITE" id="PS51186"/>
    </source>
</evidence>
<dbReference type="EMBL" id="JAVRRL010000071">
    <property type="protein sequence ID" value="KAK5109096.1"/>
    <property type="molecule type" value="Genomic_DNA"/>
</dbReference>
<comment type="catalytic activity">
    <reaction evidence="10">
        <text>N-terminal L-seryl-[histone H2A] + acetyl-CoA = N-terminal N(alpha)-acetyl-L-seryl-[histone H2A] + CoA + H(+)</text>
        <dbReference type="Rhea" id="RHEA:50600"/>
        <dbReference type="Rhea" id="RHEA-COMP:12742"/>
        <dbReference type="Rhea" id="RHEA-COMP:12744"/>
        <dbReference type="ChEBI" id="CHEBI:15378"/>
        <dbReference type="ChEBI" id="CHEBI:57287"/>
        <dbReference type="ChEBI" id="CHEBI:57288"/>
        <dbReference type="ChEBI" id="CHEBI:64738"/>
        <dbReference type="ChEBI" id="CHEBI:83690"/>
        <dbReference type="EC" id="2.3.1.257"/>
    </reaction>
</comment>
<evidence type="ECO:0000256" key="1">
    <source>
        <dbReference type="ARBA" id="ARBA00004123"/>
    </source>
</evidence>
<comment type="catalytic activity">
    <reaction evidence="11">
        <text>N-terminal L-seryl-[histone H4] + acetyl-CoA = N-terminal N(alpha)-acetyl-L-seryl-[histone H4] + CoA + H(+)</text>
        <dbReference type="Rhea" id="RHEA:50596"/>
        <dbReference type="Rhea" id="RHEA-COMP:12740"/>
        <dbReference type="Rhea" id="RHEA-COMP:12743"/>
        <dbReference type="ChEBI" id="CHEBI:15378"/>
        <dbReference type="ChEBI" id="CHEBI:57287"/>
        <dbReference type="ChEBI" id="CHEBI:57288"/>
        <dbReference type="ChEBI" id="CHEBI:64738"/>
        <dbReference type="ChEBI" id="CHEBI:83690"/>
        <dbReference type="EC" id="2.3.1.257"/>
    </reaction>
</comment>
<dbReference type="PROSITE" id="PS51186">
    <property type="entry name" value="GNAT"/>
    <property type="match status" value="1"/>
</dbReference>
<evidence type="ECO:0000256" key="8">
    <source>
        <dbReference type="ARBA" id="ARBA00023242"/>
    </source>
</evidence>
<comment type="similarity">
    <text evidence="3">Belongs to the acetyltransferase family. NAA40 subfamily.</text>
</comment>
<evidence type="ECO:0000256" key="9">
    <source>
        <dbReference type="ARBA" id="ARBA00023315"/>
    </source>
</evidence>
<dbReference type="PANTHER" id="PTHR20531:SF1">
    <property type="entry name" value="N-ALPHA-ACETYLTRANSFERASE 40"/>
    <property type="match status" value="1"/>
</dbReference>
<evidence type="ECO:0000256" key="11">
    <source>
        <dbReference type="ARBA" id="ARBA00049524"/>
    </source>
</evidence>
<evidence type="ECO:0000256" key="10">
    <source>
        <dbReference type="ARBA" id="ARBA00047821"/>
    </source>
</evidence>
<dbReference type="EC" id="2.3.1.257" evidence="4"/>
<dbReference type="Proteomes" id="UP001310890">
    <property type="component" value="Unassembled WGS sequence"/>
</dbReference>
<dbReference type="InterPro" id="IPR016181">
    <property type="entry name" value="Acyl_CoA_acyltransferase"/>
</dbReference>